<evidence type="ECO:0000256" key="9">
    <source>
        <dbReference type="ARBA" id="ARBA00023049"/>
    </source>
</evidence>
<dbReference type="CDD" id="cd23081">
    <property type="entry name" value="cpPDZ_EcRseP-like"/>
    <property type="match status" value="1"/>
</dbReference>
<keyword evidence="14" id="KW-1185">Reference proteome</keyword>
<evidence type="ECO:0000256" key="8">
    <source>
        <dbReference type="ARBA" id="ARBA00022989"/>
    </source>
</evidence>
<dbReference type="OrthoDB" id="9782003at2"/>
<protein>
    <recommendedName>
        <fullName evidence="11">Zinc metalloprotease</fullName>
        <ecNumber evidence="11">3.4.24.-</ecNumber>
    </recommendedName>
</protein>
<accession>A0A397Q5Q7</accession>
<keyword evidence="8 11" id="KW-1133">Transmembrane helix</keyword>
<dbReference type="InterPro" id="IPR036034">
    <property type="entry name" value="PDZ_sf"/>
</dbReference>
<dbReference type="RefSeq" id="WP_119061224.1">
    <property type="nucleotide sequence ID" value="NZ_QXDF01000001.1"/>
</dbReference>
<organism evidence="13 14">
    <name type="scientific">Dichotomicrobium thermohalophilum</name>
    <dbReference type="NCBI Taxonomy" id="933063"/>
    <lineage>
        <taxon>Bacteria</taxon>
        <taxon>Pseudomonadati</taxon>
        <taxon>Pseudomonadota</taxon>
        <taxon>Alphaproteobacteria</taxon>
        <taxon>Hyphomicrobiales</taxon>
        <taxon>Hyphomicrobiaceae</taxon>
        <taxon>Dichotomicrobium</taxon>
    </lineage>
</organism>
<evidence type="ECO:0000259" key="12">
    <source>
        <dbReference type="PROSITE" id="PS50106"/>
    </source>
</evidence>
<keyword evidence="9 11" id="KW-0482">Metalloprotease</keyword>
<comment type="subcellular location">
    <subcellularLocation>
        <location evidence="2">Membrane</location>
        <topology evidence="2">Multi-pass membrane protein</topology>
    </subcellularLocation>
</comment>
<proteinExistence type="inferred from homology"/>
<dbReference type="GO" id="GO:0006508">
    <property type="term" value="P:proteolysis"/>
    <property type="evidence" value="ECO:0007669"/>
    <property type="project" value="UniProtKB-KW"/>
</dbReference>
<evidence type="ECO:0000256" key="6">
    <source>
        <dbReference type="ARBA" id="ARBA00022801"/>
    </source>
</evidence>
<keyword evidence="6 11" id="KW-0378">Hydrolase</keyword>
<dbReference type="CDD" id="cd06163">
    <property type="entry name" value="S2P-M50_PDZ_RseP-like"/>
    <property type="match status" value="1"/>
</dbReference>
<comment type="similarity">
    <text evidence="3 11">Belongs to the peptidase M50B family.</text>
</comment>
<keyword evidence="5 11" id="KW-0812">Transmembrane</keyword>
<dbReference type="GO" id="GO:0004222">
    <property type="term" value="F:metalloendopeptidase activity"/>
    <property type="evidence" value="ECO:0007669"/>
    <property type="project" value="InterPro"/>
</dbReference>
<dbReference type="EC" id="3.4.24.-" evidence="11"/>
<dbReference type="GO" id="GO:0046872">
    <property type="term" value="F:metal ion binding"/>
    <property type="evidence" value="ECO:0007669"/>
    <property type="project" value="UniProtKB-KW"/>
</dbReference>
<gene>
    <name evidence="13" type="ORF">BXY53_1538</name>
</gene>
<dbReference type="Pfam" id="PF02163">
    <property type="entry name" value="Peptidase_M50"/>
    <property type="match status" value="1"/>
</dbReference>
<evidence type="ECO:0000256" key="11">
    <source>
        <dbReference type="RuleBase" id="RU362031"/>
    </source>
</evidence>
<evidence type="ECO:0000256" key="10">
    <source>
        <dbReference type="ARBA" id="ARBA00023136"/>
    </source>
</evidence>
<keyword evidence="4 13" id="KW-0645">Protease</keyword>
<evidence type="ECO:0000256" key="7">
    <source>
        <dbReference type="ARBA" id="ARBA00022833"/>
    </source>
</evidence>
<keyword evidence="7 11" id="KW-0862">Zinc</keyword>
<comment type="cofactor">
    <cofactor evidence="1 11">
        <name>Zn(2+)</name>
        <dbReference type="ChEBI" id="CHEBI:29105"/>
    </cofactor>
</comment>
<dbReference type="PANTHER" id="PTHR42837">
    <property type="entry name" value="REGULATOR OF SIGMA-E PROTEASE RSEP"/>
    <property type="match status" value="1"/>
</dbReference>
<evidence type="ECO:0000256" key="4">
    <source>
        <dbReference type="ARBA" id="ARBA00022670"/>
    </source>
</evidence>
<dbReference type="SUPFAM" id="SSF50156">
    <property type="entry name" value="PDZ domain-like"/>
    <property type="match status" value="1"/>
</dbReference>
<evidence type="ECO:0000313" key="14">
    <source>
        <dbReference type="Proteomes" id="UP000266273"/>
    </source>
</evidence>
<dbReference type="InterPro" id="IPR001478">
    <property type="entry name" value="PDZ"/>
</dbReference>
<dbReference type="Proteomes" id="UP000266273">
    <property type="component" value="Unassembled WGS sequence"/>
</dbReference>
<evidence type="ECO:0000256" key="2">
    <source>
        <dbReference type="ARBA" id="ARBA00004141"/>
    </source>
</evidence>
<dbReference type="PANTHER" id="PTHR42837:SF2">
    <property type="entry name" value="MEMBRANE METALLOPROTEASE ARASP2, CHLOROPLASTIC-RELATED"/>
    <property type="match status" value="1"/>
</dbReference>
<feature type="transmembrane region" description="Helical" evidence="11">
    <location>
        <begin position="306"/>
        <end position="325"/>
    </location>
</feature>
<dbReference type="NCBIfam" id="TIGR00054">
    <property type="entry name" value="RIP metalloprotease RseP"/>
    <property type="match status" value="1"/>
</dbReference>
<dbReference type="Pfam" id="PF17820">
    <property type="entry name" value="PDZ_6"/>
    <property type="match status" value="1"/>
</dbReference>
<dbReference type="AlphaFoldDB" id="A0A397Q5Q7"/>
<keyword evidence="10 11" id="KW-0472">Membrane</keyword>
<dbReference type="InterPro" id="IPR041489">
    <property type="entry name" value="PDZ_6"/>
</dbReference>
<evidence type="ECO:0000313" key="13">
    <source>
        <dbReference type="EMBL" id="RIA56432.1"/>
    </source>
</evidence>
<sequence>MGIIESLIAFGTTVLAWAIPFLIVLGLVVFIHELGHFLVARMNGVAVEAFSIGFGPEIAGFHDKHGTRWRVAWIPLGGYVKFLGDENAASMPSQEAAAQVSPEDRARMFQFKPVGARALVVAAGPFANFLLALVIFAGLFMAYGKTVIEPRVDEVVAESPAERAGFQPGDLILSIDGDEVESFQEMVRIVGLSADQPLDVVVQRDGARVNLTVTPELVETESRFGSAKIARIGIRGAADQSDVIRKSYGPLEAVGQSFQETWFWMKQPIIFIGELIGGRASADQLGGPVRIAQMSKEVASIGIPELLRWTAIISISIGLINLFPIPVLDGGHLVFYGIEAIRGKPLNEKAQEIGFRIGMALVLMLMIFVTWNDVMQLIE</sequence>
<comment type="caution">
    <text evidence="13">The sequence shown here is derived from an EMBL/GenBank/DDBJ whole genome shotgun (WGS) entry which is preliminary data.</text>
</comment>
<evidence type="ECO:0000256" key="5">
    <source>
        <dbReference type="ARBA" id="ARBA00022692"/>
    </source>
</evidence>
<feature type="domain" description="PDZ" evidence="12">
    <location>
        <begin position="138"/>
        <end position="182"/>
    </location>
</feature>
<dbReference type="EMBL" id="QXDF01000001">
    <property type="protein sequence ID" value="RIA56432.1"/>
    <property type="molecule type" value="Genomic_DNA"/>
</dbReference>
<dbReference type="InterPro" id="IPR008915">
    <property type="entry name" value="Peptidase_M50"/>
</dbReference>
<dbReference type="GO" id="GO:0016020">
    <property type="term" value="C:membrane"/>
    <property type="evidence" value="ECO:0007669"/>
    <property type="project" value="UniProtKB-SubCell"/>
</dbReference>
<dbReference type="PROSITE" id="PS50106">
    <property type="entry name" value="PDZ"/>
    <property type="match status" value="1"/>
</dbReference>
<evidence type="ECO:0000256" key="1">
    <source>
        <dbReference type="ARBA" id="ARBA00001947"/>
    </source>
</evidence>
<dbReference type="SMART" id="SM00228">
    <property type="entry name" value="PDZ"/>
    <property type="match status" value="1"/>
</dbReference>
<dbReference type="InterPro" id="IPR004387">
    <property type="entry name" value="Pept_M50_Zn"/>
</dbReference>
<keyword evidence="11" id="KW-0479">Metal-binding</keyword>
<name>A0A397Q5Q7_9HYPH</name>
<dbReference type="Gene3D" id="2.30.42.10">
    <property type="match status" value="1"/>
</dbReference>
<evidence type="ECO:0000256" key="3">
    <source>
        <dbReference type="ARBA" id="ARBA00007931"/>
    </source>
</evidence>
<feature type="transmembrane region" description="Helical" evidence="11">
    <location>
        <begin position="7"/>
        <end position="31"/>
    </location>
</feature>
<feature type="transmembrane region" description="Helical" evidence="11">
    <location>
        <begin position="353"/>
        <end position="371"/>
    </location>
</feature>
<feature type="transmembrane region" description="Helical" evidence="11">
    <location>
        <begin position="118"/>
        <end position="143"/>
    </location>
</feature>
<reference evidence="13 14" key="1">
    <citation type="submission" date="2018-08" db="EMBL/GenBank/DDBJ databases">
        <title>Genomic Encyclopedia of Archaeal and Bacterial Type Strains, Phase II (KMG-II): from individual species to whole genera.</title>
        <authorList>
            <person name="Goeker M."/>
        </authorList>
    </citation>
    <scope>NUCLEOTIDE SEQUENCE [LARGE SCALE GENOMIC DNA]</scope>
    <source>
        <strain evidence="13 14">DSM 5002</strain>
    </source>
</reference>